<name>A0AAD9J804_9ANNE</name>
<feature type="chain" id="PRO_5042262273" evidence="2">
    <location>
        <begin position="20"/>
        <end position="135"/>
    </location>
</feature>
<dbReference type="AlphaFoldDB" id="A0AAD9J804"/>
<organism evidence="3 4">
    <name type="scientific">Paralvinella palmiformis</name>
    <dbReference type="NCBI Taxonomy" id="53620"/>
    <lineage>
        <taxon>Eukaryota</taxon>
        <taxon>Metazoa</taxon>
        <taxon>Spiralia</taxon>
        <taxon>Lophotrochozoa</taxon>
        <taxon>Annelida</taxon>
        <taxon>Polychaeta</taxon>
        <taxon>Sedentaria</taxon>
        <taxon>Canalipalpata</taxon>
        <taxon>Terebellida</taxon>
        <taxon>Terebelliformia</taxon>
        <taxon>Alvinellidae</taxon>
        <taxon>Paralvinella</taxon>
    </lineage>
</organism>
<feature type="signal peptide" evidence="2">
    <location>
        <begin position="1"/>
        <end position="19"/>
    </location>
</feature>
<evidence type="ECO:0000256" key="2">
    <source>
        <dbReference type="SAM" id="SignalP"/>
    </source>
</evidence>
<keyword evidence="4" id="KW-1185">Reference proteome</keyword>
<feature type="region of interest" description="Disordered" evidence="1">
    <location>
        <begin position="116"/>
        <end position="135"/>
    </location>
</feature>
<evidence type="ECO:0000313" key="4">
    <source>
        <dbReference type="Proteomes" id="UP001208570"/>
    </source>
</evidence>
<dbReference type="Proteomes" id="UP001208570">
    <property type="component" value="Unassembled WGS sequence"/>
</dbReference>
<gene>
    <name evidence="3" type="ORF">LSH36_541g01004</name>
</gene>
<comment type="caution">
    <text evidence="3">The sequence shown here is derived from an EMBL/GenBank/DDBJ whole genome shotgun (WGS) entry which is preliminary data.</text>
</comment>
<feature type="compositionally biased region" description="Polar residues" evidence="1">
    <location>
        <begin position="116"/>
        <end position="126"/>
    </location>
</feature>
<evidence type="ECO:0000256" key="1">
    <source>
        <dbReference type="SAM" id="MobiDB-lite"/>
    </source>
</evidence>
<keyword evidence="2" id="KW-0732">Signal</keyword>
<sequence length="135" mass="15174">MASTITLLLAVATLSMVMASSIYHPSSDNMDESKLEAHFDAADYGIDKPISSDDISYFTWLRYLLSQHKLQPAMQEKRFTGMGMPYVKYQSGKRNNGIWIWMPAQGYVSVPQQQQALTNAGENSENPGKVMRYGK</sequence>
<evidence type="ECO:0000313" key="3">
    <source>
        <dbReference type="EMBL" id="KAK2147681.1"/>
    </source>
</evidence>
<protein>
    <submittedName>
        <fullName evidence="3">Uncharacterized protein</fullName>
    </submittedName>
</protein>
<dbReference type="EMBL" id="JAODUP010000541">
    <property type="protein sequence ID" value="KAK2147681.1"/>
    <property type="molecule type" value="Genomic_DNA"/>
</dbReference>
<proteinExistence type="predicted"/>
<reference evidence="3" key="1">
    <citation type="journal article" date="2023" name="Mol. Biol. Evol.">
        <title>Third-Generation Sequencing Reveals the Adaptive Role of the Epigenome in Three Deep-Sea Polychaetes.</title>
        <authorList>
            <person name="Perez M."/>
            <person name="Aroh O."/>
            <person name="Sun Y."/>
            <person name="Lan Y."/>
            <person name="Juniper S.K."/>
            <person name="Young C.R."/>
            <person name="Angers B."/>
            <person name="Qian P.Y."/>
        </authorList>
    </citation>
    <scope>NUCLEOTIDE SEQUENCE</scope>
    <source>
        <strain evidence="3">P08H-3</strain>
    </source>
</reference>
<accession>A0AAD9J804</accession>